<evidence type="ECO:0000256" key="1">
    <source>
        <dbReference type="SAM" id="MobiDB-lite"/>
    </source>
</evidence>
<evidence type="ECO:0000313" key="3">
    <source>
        <dbReference type="Proteomes" id="UP001163152"/>
    </source>
</evidence>
<dbReference type="Proteomes" id="UP001163152">
    <property type="component" value="Chromosome"/>
</dbReference>
<dbReference type="AlphaFoldDB" id="A0A9E9C6T8"/>
<protein>
    <recommendedName>
        <fullName evidence="4">DUF2203 domain-containing protein</fullName>
    </recommendedName>
</protein>
<gene>
    <name evidence="2" type="ORF">OXH18_11730</name>
</gene>
<reference evidence="2" key="1">
    <citation type="submission" date="2022-12" db="EMBL/GenBank/DDBJ databases">
        <title>Polyphasic identification of a Novel Hot-Spring Cyanobacterium Ocullathermofonsia sinensis gen nov. sp. nov. and Genomic Insights on its Adaptations to the Thermal Habitat.</title>
        <authorList>
            <person name="Daroch M."/>
            <person name="Tang J."/>
            <person name="Jiang Y."/>
        </authorList>
    </citation>
    <scope>NUCLEOTIDE SEQUENCE</scope>
    <source>
        <strain evidence="2">PKUAC-SCTA174</strain>
    </source>
</reference>
<dbReference type="EMBL" id="CP113797">
    <property type="protein sequence ID" value="WAL62626.1"/>
    <property type="molecule type" value="Genomic_DNA"/>
</dbReference>
<organism evidence="2 3">
    <name type="scientific">Thermocoleostomius sinensis A174</name>
    <dbReference type="NCBI Taxonomy" id="2016057"/>
    <lineage>
        <taxon>Bacteria</taxon>
        <taxon>Bacillati</taxon>
        <taxon>Cyanobacteriota</taxon>
        <taxon>Cyanophyceae</taxon>
        <taxon>Oculatellales</taxon>
        <taxon>Oculatellaceae</taxon>
        <taxon>Thermocoleostomius</taxon>
    </lineage>
</organism>
<proteinExistence type="predicted"/>
<feature type="compositionally biased region" description="Polar residues" evidence="1">
    <location>
        <begin position="17"/>
        <end position="30"/>
    </location>
</feature>
<feature type="region of interest" description="Disordered" evidence="1">
    <location>
        <begin position="1"/>
        <end position="30"/>
    </location>
</feature>
<evidence type="ECO:0008006" key="4">
    <source>
        <dbReference type="Google" id="ProtNLM"/>
    </source>
</evidence>
<name>A0A9E9C6T8_9CYAN</name>
<dbReference type="KEGG" id="tsin:OXH18_11730"/>
<keyword evidence="3" id="KW-1185">Reference proteome</keyword>
<feature type="compositionally biased region" description="Pro residues" evidence="1">
    <location>
        <begin position="1"/>
        <end position="10"/>
    </location>
</feature>
<sequence length="152" mass="17585">MKLPSFPPAQPDRSAGDSASLSATPLESTPNIEIGEIDKIDQTIHESIHELEQAFQLLKTRHAQIQTDRQCQQILRDRKDQIEQQLQHTTSARIQHQLKQDLKQIRQQLETLEVALESQLFSWTGLKEVFWQAVRFGGLGMMIGWVLRSWMR</sequence>
<evidence type="ECO:0000313" key="2">
    <source>
        <dbReference type="EMBL" id="WAL62626.1"/>
    </source>
</evidence>
<accession>A0A9E9C6T8</accession>
<dbReference type="RefSeq" id="WP_268612965.1">
    <property type="nucleotide sequence ID" value="NZ_CP113797.1"/>
</dbReference>